<protein>
    <recommendedName>
        <fullName evidence="4">Ubiquitin 3 binding protein But2 C-terminal domain-containing protein</fullName>
    </recommendedName>
</protein>
<evidence type="ECO:0000313" key="2">
    <source>
        <dbReference type="EMBL" id="KJA24481.1"/>
    </source>
</evidence>
<proteinExistence type="predicted"/>
<gene>
    <name evidence="2" type="ORF">HYPSUDRAFT_471304</name>
</gene>
<accession>A0A0D2P6Z6</accession>
<feature type="chain" id="PRO_5002249163" description="Ubiquitin 3 binding protein But2 C-terminal domain-containing protein" evidence="1">
    <location>
        <begin position="25"/>
        <end position="194"/>
    </location>
</feature>
<reference evidence="3" key="1">
    <citation type="submission" date="2014-04" db="EMBL/GenBank/DDBJ databases">
        <title>Evolutionary Origins and Diversification of the Mycorrhizal Mutualists.</title>
        <authorList>
            <consortium name="DOE Joint Genome Institute"/>
            <consortium name="Mycorrhizal Genomics Consortium"/>
            <person name="Kohler A."/>
            <person name="Kuo A."/>
            <person name="Nagy L.G."/>
            <person name="Floudas D."/>
            <person name="Copeland A."/>
            <person name="Barry K.W."/>
            <person name="Cichocki N."/>
            <person name="Veneault-Fourrey C."/>
            <person name="LaButti K."/>
            <person name="Lindquist E.A."/>
            <person name="Lipzen A."/>
            <person name="Lundell T."/>
            <person name="Morin E."/>
            <person name="Murat C."/>
            <person name="Riley R."/>
            <person name="Ohm R."/>
            <person name="Sun H."/>
            <person name="Tunlid A."/>
            <person name="Henrissat B."/>
            <person name="Grigoriev I.V."/>
            <person name="Hibbett D.S."/>
            <person name="Martin F."/>
        </authorList>
    </citation>
    <scope>NUCLEOTIDE SEQUENCE [LARGE SCALE GENOMIC DNA]</scope>
    <source>
        <strain evidence="3">FD-334 SS-4</strain>
    </source>
</reference>
<sequence>MLLVNHLPSGLLILMLLSCHLIVAVPTWEGMNGRSSIGSLIPGVSSIEAKGPVATGKQPKHLTVHAPGRVSNVTVGPPSKVPPPEFYIHQEQLFLLVNETAVYPINVYNSTTTHHLPMQLVLGTKKEGITSGSWRWKNTMLYYDLPNGKSNDGVYYRCMTASGAYNVYMTFVATQAPDGCQIMTLHSFARSFKK</sequence>
<evidence type="ECO:0000256" key="1">
    <source>
        <dbReference type="SAM" id="SignalP"/>
    </source>
</evidence>
<evidence type="ECO:0008006" key="4">
    <source>
        <dbReference type="Google" id="ProtNLM"/>
    </source>
</evidence>
<organism evidence="2 3">
    <name type="scientific">Hypholoma sublateritium (strain FD-334 SS-4)</name>
    <dbReference type="NCBI Taxonomy" id="945553"/>
    <lineage>
        <taxon>Eukaryota</taxon>
        <taxon>Fungi</taxon>
        <taxon>Dikarya</taxon>
        <taxon>Basidiomycota</taxon>
        <taxon>Agaricomycotina</taxon>
        <taxon>Agaricomycetes</taxon>
        <taxon>Agaricomycetidae</taxon>
        <taxon>Agaricales</taxon>
        <taxon>Agaricineae</taxon>
        <taxon>Strophariaceae</taxon>
        <taxon>Hypholoma</taxon>
    </lineage>
</organism>
<keyword evidence="3" id="KW-1185">Reference proteome</keyword>
<dbReference type="OMA" id="KSPPLFY"/>
<dbReference type="Proteomes" id="UP000054270">
    <property type="component" value="Unassembled WGS sequence"/>
</dbReference>
<dbReference type="OrthoDB" id="3229881at2759"/>
<keyword evidence="1" id="KW-0732">Signal</keyword>
<dbReference type="AlphaFoldDB" id="A0A0D2P6Z6"/>
<evidence type="ECO:0000313" key="3">
    <source>
        <dbReference type="Proteomes" id="UP000054270"/>
    </source>
</evidence>
<feature type="signal peptide" evidence="1">
    <location>
        <begin position="1"/>
        <end position="24"/>
    </location>
</feature>
<dbReference type="EMBL" id="KN817536">
    <property type="protein sequence ID" value="KJA24481.1"/>
    <property type="molecule type" value="Genomic_DNA"/>
</dbReference>
<name>A0A0D2P6Z6_HYPSF</name>